<evidence type="ECO:0000313" key="2">
    <source>
        <dbReference type="EMBL" id="VVA94407.1"/>
    </source>
</evidence>
<reference evidence="2" key="1">
    <citation type="submission" date="2019-07" db="EMBL/GenBank/DDBJ databases">
        <authorList>
            <person name="Dittberner H."/>
        </authorList>
    </citation>
    <scope>NUCLEOTIDE SEQUENCE [LARGE SCALE GENOMIC DNA]</scope>
</reference>
<dbReference type="EMBL" id="CABITT030000002">
    <property type="protein sequence ID" value="VVA94407.1"/>
    <property type="molecule type" value="Genomic_DNA"/>
</dbReference>
<dbReference type="Pfam" id="PF12776">
    <property type="entry name" value="Myb_DNA-bind_3"/>
    <property type="match status" value="1"/>
</dbReference>
<sequence length="109" mass="12871">MTKLNALTNRKTLIQLFDESVYTLKNPNAIGRTYMVGNFNIAFNMNITYGYFKNKLGELKKNYKRWNELMDSNGISVDLTTSMIYASDEWWKEREFGCKLTKKLKRRPP</sequence>
<comment type="caution">
    <text evidence="2">The sequence shown here is derived from an EMBL/GenBank/DDBJ whole genome shotgun (WGS) entry which is preliminary data.</text>
</comment>
<feature type="domain" description="Myb/SANT-like" evidence="1">
    <location>
        <begin position="32"/>
        <end position="93"/>
    </location>
</feature>
<dbReference type="OrthoDB" id="1106656at2759"/>
<evidence type="ECO:0000313" key="3">
    <source>
        <dbReference type="Proteomes" id="UP000489600"/>
    </source>
</evidence>
<name>A0A565AYF6_9BRAS</name>
<keyword evidence="3" id="KW-1185">Reference proteome</keyword>
<dbReference type="AlphaFoldDB" id="A0A565AYF6"/>
<dbReference type="PANTHER" id="PTHR31704">
    <property type="entry name" value="MYB/SANT-LIKE DNA-BINDING DOMAIN PROTEIN-RELATED"/>
    <property type="match status" value="1"/>
</dbReference>
<protein>
    <recommendedName>
        <fullName evidence="1">Myb/SANT-like domain-containing protein</fullName>
    </recommendedName>
</protein>
<dbReference type="PANTHER" id="PTHR31704:SF43">
    <property type="entry name" value="HEAT SHOCK PROTEIN"/>
    <property type="match status" value="1"/>
</dbReference>
<organism evidence="2 3">
    <name type="scientific">Arabis nemorensis</name>
    <dbReference type="NCBI Taxonomy" id="586526"/>
    <lineage>
        <taxon>Eukaryota</taxon>
        <taxon>Viridiplantae</taxon>
        <taxon>Streptophyta</taxon>
        <taxon>Embryophyta</taxon>
        <taxon>Tracheophyta</taxon>
        <taxon>Spermatophyta</taxon>
        <taxon>Magnoliopsida</taxon>
        <taxon>eudicotyledons</taxon>
        <taxon>Gunneridae</taxon>
        <taxon>Pentapetalae</taxon>
        <taxon>rosids</taxon>
        <taxon>malvids</taxon>
        <taxon>Brassicales</taxon>
        <taxon>Brassicaceae</taxon>
        <taxon>Arabideae</taxon>
        <taxon>Arabis</taxon>
    </lineage>
</organism>
<accession>A0A565AYF6</accession>
<proteinExistence type="predicted"/>
<dbReference type="InterPro" id="IPR024752">
    <property type="entry name" value="Myb/SANT-like_dom"/>
</dbReference>
<dbReference type="Proteomes" id="UP000489600">
    <property type="component" value="Unassembled WGS sequence"/>
</dbReference>
<evidence type="ECO:0000259" key="1">
    <source>
        <dbReference type="Pfam" id="PF12776"/>
    </source>
</evidence>
<gene>
    <name evidence="2" type="ORF">ANE_LOCUS4852</name>
</gene>